<gene>
    <name evidence="7" type="primary">adhB_2</name>
    <name evidence="7" type="ORF">Mal52_44020</name>
</gene>
<proteinExistence type="inferred from homology"/>
<dbReference type="PROSITE" id="PS00913">
    <property type="entry name" value="ADH_IRON_1"/>
    <property type="match status" value="1"/>
</dbReference>
<dbReference type="Pfam" id="PF00465">
    <property type="entry name" value="Fe-ADH"/>
    <property type="match status" value="1"/>
</dbReference>
<dbReference type="PANTHER" id="PTHR11496:SF102">
    <property type="entry name" value="ALCOHOL DEHYDROGENASE 4"/>
    <property type="match status" value="1"/>
</dbReference>
<dbReference type="CDD" id="cd08183">
    <property type="entry name" value="Fe-ADH-like"/>
    <property type="match status" value="1"/>
</dbReference>
<dbReference type="GO" id="GO:0004022">
    <property type="term" value="F:alcohol dehydrogenase (NAD+) activity"/>
    <property type="evidence" value="ECO:0007669"/>
    <property type="project" value="UniProtKB-EC"/>
</dbReference>
<evidence type="ECO:0000256" key="2">
    <source>
        <dbReference type="ARBA" id="ARBA00007358"/>
    </source>
</evidence>
<comment type="similarity">
    <text evidence="2">Belongs to the iron-containing alcohol dehydrogenase family.</text>
</comment>
<dbReference type="InterPro" id="IPR001670">
    <property type="entry name" value="ADH_Fe/GldA"/>
</dbReference>
<evidence type="ECO:0000256" key="3">
    <source>
        <dbReference type="ARBA" id="ARBA00023002"/>
    </source>
</evidence>
<dbReference type="InterPro" id="IPR056798">
    <property type="entry name" value="ADH_Fe_C"/>
</dbReference>
<sequence>MLNSLSYNLLTPAQICFGWGRRAEVGELARGLGERAFLVVGSQTLCRNGMLADIQQRLAAQEIESIHVADISHEPEVADVDRLVEQLRQHQPATGDFVMAVGGGAAIDLAKAAAAIVTNAAAGDSVQDYLEGVGRGLKITAPPLPMLAMPTTAGTGSEATKNAVISSYDPPFKKSLRSDAMVPDIVLIDPELMVSVPATTTAYTGMDAITQCIESYISRRRQPIPQALAIEGLKSAVPAITTAVANGDSRPAREAMAHAAMLSGMALANSGLGMAHGVAAALGVHCRVPHGLACAVMLPVAMRTNRAVARDELEIIGRTIVDDELRGTAAVDAGIARIQEICDEVKIPHTLTEIGVSAEQIPEIVKSSRGNSMNGNPLELSDAELTQILEGML</sequence>
<dbReference type="Gene3D" id="3.40.50.1970">
    <property type="match status" value="1"/>
</dbReference>
<dbReference type="InterPro" id="IPR018211">
    <property type="entry name" value="ADH_Fe_CS"/>
</dbReference>
<dbReference type="FunFam" id="3.40.50.1970:FF:000003">
    <property type="entry name" value="Alcohol dehydrogenase, iron-containing"/>
    <property type="match status" value="1"/>
</dbReference>
<reference evidence="7 8" key="1">
    <citation type="submission" date="2019-02" db="EMBL/GenBank/DDBJ databases">
        <title>Deep-cultivation of Planctomycetes and their phenomic and genomic characterization uncovers novel biology.</title>
        <authorList>
            <person name="Wiegand S."/>
            <person name="Jogler M."/>
            <person name="Boedeker C."/>
            <person name="Pinto D."/>
            <person name="Vollmers J."/>
            <person name="Rivas-Marin E."/>
            <person name="Kohn T."/>
            <person name="Peeters S.H."/>
            <person name="Heuer A."/>
            <person name="Rast P."/>
            <person name="Oberbeckmann S."/>
            <person name="Bunk B."/>
            <person name="Jeske O."/>
            <person name="Meyerdierks A."/>
            <person name="Storesund J.E."/>
            <person name="Kallscheuer N."/>
            <person name="Luecker S."/>
            <person name="Lage O.M."/>
            <person name="Pohl T."/>
            <person name="Merkel B.J."/>
            <person name="Hornburger P."/>
            <person name="Mueller R.-W."/>
            <person name="Bruemmer F."/>
            <person name="Labrenz M."/>
            <person name="Spormann A.M."/>
            <person name="Op den Camp H."/>
            <person name="Overmann J."/>
            <person name="Amann R."/>
            <person name="Jetten M.S.M."/>
            <person name="Mascher T."/>
            <person name="Medema M.H."/>
            <person name="Devos D.P."/>
            <person name="Kaster A.-K."/>
            <person name="Ovreas L."/>
            <person name="Rohde M."/>
            <person name="Galperin M.Y."/>
            <person name="Jogler C."/>
        </authorList>
    </citation>
    <scope>NUCLEOTIDE SEQUENCE [LARGE SCALE GENOMIC DNA]</scope>
    <source>
        <strain evidence="7 8">Mal52</strain>
    </source>
</reference>
<dbReference type="SUPFAM" id="SSF56796">
    <property type="entry name" value="Dehydroquinate synthase-like"/>
    <property type="match status" value="1"/>
</dbReference>
<accession>A0A517ZTY1</accession>
<dbReference type="GO" id="GO:0046872">
    <property type="term" value="F:metal ion binding"/>
    <property type="evidence" value="ECO:0007669"/>
    <property type="project" value="InterPro"/>
</dbReference>
<dbReference type="PANTHER" id="PTHR11496">
    <property type="entry name" value="ALCOHOL DEHYDROGENASE"/>
    <property type="match status" value="1"/>
</dbReference>
<evidence type="ECO:0000259" key="5">
    <source>
        <dbReference type="Pfam" id="PF00465"/>
    </source>
</evidence>
<name>A0A517ZTY1_9PLAN</name>
<keyword evidence="8" id="KW-1185">Reference proteome</keyword>
<dbReference type="EC" id="1.1.1.1" evidence="7"/>
<comment type="cofactor">
    <cofactor evidence="1">
        <name>Fe cation</name>
        <dbReference type="ChEBI" id="CHEBI:24875"/>
    </cofactor>
</comment>
<evidence type="ECO:0000259" key="6">
    <source>
        <dbReference type="Pfam" id="PF25137"/>
    </source>
</evidence>
<protein>
    <submittedName>
        <fullName evidence="7">Alcohol dehydrogenase 2</fullName>
        <ecNumber evidence="7">1.1.1.1</ecNumber>
    </submittedName>
</protein>
<dbReference type="Pfam" id="PF25137">
    <property type="entry name" value="ADH_Fe_C"/>
    <property type="match status" value="1"/>
</dbReference>
<evidence type="ECO:0000313" key="7">
    <source>
        <dbReference type="EMBL" id="QDU45905.1"/>
    </source>
</evidence>
<dbReference type="InterPro" id="IPR039697">
    <property type="entry name" value="Alcohol_dehydrogenase_Fe"/>
</dbReference>
<keyword evidence="4" id="KW-0520">NAD</keyword>
<dbReference type="Proteomes" id="UP000319383">
    <property type="component" value="Chromosome"/>
</dbReference>
<dbReference type="AlphaFoldDB" id="A0A517ZTY1"/>
<organism evidence="7 8">
    <name type="scientific">Symmachiella dynata</name>
    <dbReference type="NCBI Taxonomy" id="2527995"/>
    <lineage>
        <taxon>Bacteria</taxon>
        <taxon>Pseudomonadati</taxon>
        <taxon>Planctomycetota</taxon>
        <taxon>Planctomycetia</taxon>
        <taxon>Planctomycetales</taxon>
        <taxon>Planctomycetaceae</taxon>
        <taxon>Symmachiella</taxon>
    </lineage>
</organism>
<dbReference type="EMBL" id="CP036276">
    <property type="protein sequence ID" value="QDU45905.1"/>
    <property type="molecule type" value="Genomic_DNA"/>
</dbReference>
<dbReference type="Gene3D" id="1.20.1090.10">
    <property type="entry name" value="Dehydroquinate synthase-like - alpha domain"/>
    <property type="match status" value="1"/>
</dbReference>
<evidence type="ECO:0000256" key="4">
    <source>
        <dbReference type="ARBA" id="ARBA00023027"/>
    </source>
</evidence>
<keyword evidence="3 7" id="KW-0560">Oxidoreductase</keyword>
<evidence type="ECO:0000256" key="1">
    <source>
        <dbReference type="ARBA" id="ARBA00001962"/>
    </source>
</evidence>
<evidence type="ECO:0000313" key="8">
    <source>
        <dbReference type="Proteomes" id="UP000319383"/>
    </source>
</evidence>
<feature type="domain" description="Fe-containing alcohol dehydrogenase-like C-terminal" evidence="6">
    <location>
        <begin position="201"/>
        <end position="390"/>
    </location>
</feature>
<dbReference type="KEGG" id="sdyn:Mal52_44020"/>
<feature type="domain" description="Alcohol dehydrogenase iron-type/glycerol dehydrogenase GldA" evidence="5">
    <location>
        <begin position="12"/>
        <end position="190"/>
    </location>
</feature>